<dbReference type="InterPro" id="IPR031165">
    <property type="entry name" value="GNAT_YJDJ"/>
</dbReference>
<dbReference type="GO" id="GO:0016747">
    <property type="term" value="F:acyltransferase activity, transferring groups other than amino-acyl groups"/>
    <property type="evidence" value="ECO:0007669"/>
    <property type="project" value="InterPro"/>
</dbReference>
<dbReference type="PROSITE" id="PS51186">
    <property type="entry name" value="GNAT"/>
    <property type="match status" value="1"/>
</dbReference>
<evidence type="ECO:0000259" key="1">
    <source>
        <dbReference type="PROSITE" id="PS51186"/>
    </source>
</evidence>
<dbReference type="Gene3D" id="3.40.630.30">
    <property type="match status" value="1"/>
</dbReference>
<evidence type="ECO:0000259" key="2">
    <source>
        <dbReference type="PROSITE" id="PS51729"/>
    </source>
</evidence>
<dbReference type="InterPro" id="IPR045057">
    <property type="entry name" value="Gcn5-rel_NAT"/>
</dbReference>
<evidence type="ECO:0000313" key="3">
    <source>
        <dbReference type="EMBL" id="TYL53275.1"/>
    </source>
</evidence>
<dbReference type="InterPro" id="IPR000182">
    <property type="entry name" value="GNAT_dom"/>
</dbReference>
<dbReference type="Proteomes" id="UP000325243">
    <property type="component" value="Unassembled WGS sequence"/>
</dbReference>
<accession>A0A5S4VGU6</accession>
<dbReference type="RefSeq" id="WP_148732744.1">
    <property type="nucleotide sequence ID" value="NZ_VSSB01000001.1"/>
</dbReference>
<dbReference type="SUPFAM" id="SSF55729">
    <property type="entry name" value="Acyl-CoA N-acyltransferases (Nat)"/>
    <property type="match status" value="1"/>
</dbReference>
<proteinExistence type="predicted"/>
<organism evidence="3 4">
    <name type="scientific">Agromyces mariniharenae</name>
    <dbReference type="NCBI Taxonomy" id="2604423"/>
    <lineage>
        <taxon>Bacteria</taxon>
        <taxon>Bacillati</taxon>
        <taxon>Actinomycetota</taxon>
        <taxon>Actinomycetes</taxon>
        <taxon>Micrococcales</taxon>
        <taxon>Microbacteriaceae</taxon>
        <taxon>Agromyces</taxon>
    </lineage>
</organism>
<dbReference type="PANTHER" id="PTHR31435:SF10">
    <property type="entry name" value="BSR4717 PROTEIN"/>
    <property type="match status" value="1"/>
</dbReference>
<keyword evidence="4" id="KW-1185">Reference proteome</keyword>
<dbReference type="InterPro" id="IPR016181">
    <property type="entry name" value="Acyl_CoA_acyltransferase"/>
</dbReference>
<gene>
    <name evidence="3" type="ORF">FYC51_06180</name>
</gene>
<dbReference type="Pfam" id="PF14542">
    <property type="entry name" value="Acetyltransf_CG"/>
    <property type="match status" value="1"/>
</dbReference>
<name>A0A5S4VGU6_9MICO</name>
<feature type="domain" description="N-acetyltransferase" evidence="1">
    <location>
        <begin position="1"/>
        <end position="98"/>
    </location>
</feature>
<dbReference type="PROSITE" id="PS51729">
    <property type="entry name" value="GNAT_YJDJ"/>
    <property type="match status" value="1"/>
</dbReference>
<dbReference type="EMBL" id="VSSB01000001">
    <property type="protein sequence ID" value="TYL53275.1"/>
    <property type="molecule type" value="Genomic_DNA"/>
</dbReference>
<dbReference type="PANTHER" id="PTHR31435">
    <property type="entry name" value="PROTEIN NATD1"/>
    <property type="match status" value="1"/>
</dbReference>
<keyword evidence="3" id="KW-0808">Transferase</keyword>
<reference evidence="3 4" key="1">
    <citation type="submission" date="2019-08" db="EMBL/GenBank/DDBJ databases">
        <authorList>
            <person name="Hu J."/>
        </authorList>
    </citation>
    <scope>NUCLEOTIDE SEQUENCE [LARGE SCALE GENOMIC DNA]</scope>
    <source>
        <strain evidence="3 4">NEAU-184</strain>
    </source>
</reference>
<evidence type="ECO:0000313" key="4">
    <source>
        <dbReference type="Proteomes" id="UP000325243"/>
    </source>
</evidence>
<feature type="domain" description="N-acetyltransferase" evidence="2">
    <location>
        <begin position="8"/>
        <end position="94"/>
    </location>
</feature>
<dbReference type="CDD" id="cd04301">
    <property type="entry name" value="NAT_SF"/>
    <property type="match status" value="1"/>
</dbReference>
<protein>
    <submittedName>
        <fullName evidence="3">N-acetyltransferase</fullName>
    </submittedName>
</protein>
<sequence length="98" mass="10885">MNDTITIERNDATRRYEVTLGDELAGFAEFRTTPDGIVFTHTVVRPEFGGQGLGTRLAKFALDDAVARGERIVPRCPFIAAYLREHPGYEASVDWPTA</sequence>
<comment type="caution">
    <text evidence="3">The sequence shown here is derived from an EMBL/GenBank/DDBJ whole genome shotgun (WGS) entry which is preliminary data.</text>
</comment>
<dbReference type="AlphaFoldDB" id="A0A5S4VGU6"/>